<sequence>VVTLLVALALFGAPTSCASTGDGAPDRQDAKVLNRSFSLWDGTETTLADLVADDGRPVVVNLWATWCTPCLEEMPDLQATHEALGDEVRFLGLNVSDSPTRAADRADELGITYLLGRDPDGGFTVALAAVGLPVTAFVDRQGALAHVHHGPLEVDDLVATIREHLS</sequence>
<dbReference type="PROSITE" id="PS00194">
    <property type="entry name" value="THIOREDOXIN_1"/>
    <property type="match status" value="1"/>
</dbReference>
<dbReference type="PROSITE" id="PS51352">
    <property type="entry name" value="THIOREDOXIN_2"/>
    <property type="match status" value="1"/>
</dbReference>
<dbReference type="PANTHER" id="PTHR42852:SF6">
    <property type="entry name" value="THIOL:DISULFIDE INTERCHANGE PROTEIN DSBE"/>
    <property type="match status" value="1"/>
</dbReference>
<evidence type="ECO:0000313" key="6">
    <source>
        <dbReference type="EMBL" id="SUZ89952.1"/>
    </source>
</evidence>
<dbReference type="EMBL" id="UINC01001853">
    <property type="protein sequence ID" value="SUZ89952.1"/>
    <property type="molecule type" value="Genomic_DNA"/>
</dbReference>
<keyword evidence="3" id="KW-1015">Disulfide bond</keyword>
<dbReference type="InterPro" id="IPR013766">
    <property type="entry name" value="Thioredoxin_domain"/>
</dbReference>
<gene>
    <name evidence="6" type="ORF">METZ01_LOCUS42806</name>
</gene>
<dbReference type="InterPro" id="IPR013740">
    <property type="entry name" value="Redoxin"/>
</dbReference>
<proteinExistence type="predicted"/>
<dbReference type="CDD" id="cd02966">
    <property type="entry name" value="TlpA_like_family"/>
    <property type="match status" value="1"/>
</dbReference>
<dbReference type="GO" id="GO:0017004">
    <property type="term" value="P:cytochrome complex assembly"/>
    <property type="evidence" value="ECO:0007669"/>
    <property type="project" value="UniProtKB-KW"/>
</dbReference>
<keyword evidence="2" id="KW-0201">Cytochrome c-type biogenesis</keyword>
<evidence type="ECO:0000256" key="1">
    <source>
        <dbReference type="ARBA" id="ARBA00004196"/>
    </source>
</evidence>
<accession>A0A381RDV3</accession>
<evidence type="ECO:0000256" key="4">
    <source>
        <dbReference type="ARBA" id="ARBA00023284"/>
    </source>
</evidence>
<name>A0A381RDV3_9ZZZZ</name>
<evidence type="ECO:0000256" key="2">
    <source>
        <dbReference type="ARBA" id="ARBA00022748"/>
    </source>
</evidence>
<dbReference type="AlphaFoldDB" id="A0A381RDV3"/>
<dbReference type="InterPro" id="IPR017937">
    <property type="entry name" value="Thioredoxin_CS"/>
</dbReference>
<evidence type="ECO:0000256" key="3">
    <source>
        <dbReference type="ARBA" id="ARBA00023157"/>
    </source>
</evidence>
<dbReference type="Pfam" id="PF08534">
    <property type="entry name" value="Redoxin"/>
    <property type="match status" value="1"/>
</dbReference>
<dbReference type="SUPFAM" id="SSF52833">
    <property type="entry name" value="Thioredoxin-like"/>
    <property type="match status" value="1"/>
</dbReference>
<feature type="non-terminal residue" evidence="6">
    <location>
        <position position="1"/>
    </location>
</feature>
<dbReference type="InterPro" id="IPR050553">
    <property type="entry name" value="Thioredoxin_ResA/DsbE_sf"/>
</dbReference>
<feature type="domain" description="Thioredoxin" evidence="5">
    <location>
        <begin position="18"/>
        <end position="166"/>
    </location>
</feature>
<dbReference type="Gene3D" id="3.40.30.10">
    <property type="entry name" value="Glutaredoxin"/>
    <property type="match status" value="1"/>
</dbReference>
<keyword evidence="4" id="KW-0676">Redox-active center</keyword>
<protein>
    <recommendedName>
        <fullName evidence="5">Thioredoxin domain-containing protein</fullName>
    </recommendedName>
</protein>
<organism evidence="6">
    <name type="scientific">marine metagenome</name>
    <dbReference type="NCBI Taxonomy" id="408172"/>
    <lineage>
        <taxon>unclassified sequences</taxon>
        <taxon>metagenomes</taxon>
        <taxon>ecological metagenomes</taxon>
    </lineage>
</organism>
<dbReference type="InterPro" id="IPR036249">
    <property type="entry name" value="Thioredoxin-like_sf"/>
</dbReference>
<dbReference type="GO" id="GO:0030313">
    <property type="term" value="C:cell envelope"/>
    <property type="evidence" value="ECO:0007669"/>
    <property type="project" value="UniProtKB-SubCell"/>
</dbReference>
<comment type="subcellular location">
    <subcellularLocation>
        <location evidence="1">Cell envelope</location>
    </subcellularLocation>
</comment>
<dbReference type="GO" id="GO:0016491">
    <property type="term" value="F:oxidoreductase activity"/>
    <property type="evidence" value="ECO:0007669"/>
    <property type="project" value="InterPro"/>
</dbReference>
<evidence type="ECO:0000259" key="5">
    <source>
        <dbReference type="PROSITE" id="PS51352"/>
    </source>
</evidence>
<reference evidence="6" key="1">
    <citation type="submission" date="2018-05" db="EMBL/GenBank/DDBJ databases">
        <authorList>
            <person name="Lanie J.A."/>
            <person name="Ng W.-L."/>
            <person name="Kazmierczak K.M."/>
            <person name="Andrzejewski T.M."/>
            <person name="Davidsen T.M."/>
            <person name="Wayne K.J."/>
            <person name="Tettelin H."/>
            <person name="Glass J.I."/>
            <person name="Rusch D."/>
            <person name="Podicherti R."/>
            <person name="Tsui H.-C.T."/>
            <person name="Winkler M.E."/>
        </authorList>
    </citation>
    <scope>NUCLEOTIDE SEQUENCE</scope>
</reference>
<dbReference type="PANTHER" id="PTHR42852">
    <property type="entry name" value="THIOL:DISULFIDE INTERCHANGE PROTEIN DSBE"/>
    <property type="match status" value="1"/>
</dbReference>